<dbReference type="InterPro" id="IPR003526">
    <property type="entry name" value="MECDP_synthase"/>
</dbReference>
<dbReference type="EC" id="2.7.7.60" evidence="11"/>
<dbReference type="InterPro" id="IPR020555">
    <property type="entry name" value="MECDP_synthase_CS"/>
</dbReference>
<comment type="catalytic activity">
    <reaction evidence="11">
        <text>2-C-methyl-D-erythritol 4-phosphate + CTP + H(+) = 4-CDP-2-C-methyl-D-erythritol + diphosphate</text>
        <dbReference type="Rhea" id="RHEA:13429"/>
        <dbReference type="ChEBI" id="CHEBI:15378"/>
        <dbReference type="ChEBI" id="CHEBI:33019"/>
        <dbReference type="ChEBI" id="CHEBI:37563"/>
        <dbReference type="ChEBI" id="CHEBI:57823"/>
        <dbReference type="ChEBI" id="CHEBI:58262"/>
        <dbReference type="EC" id="2.7.7.60"/>
    </reaction>
</comment>
<evidence type="ECO:0000313" key="13">
    <source>
        <dbReference type="EMBL" id="GGG93468.1"/>
    </source>
</evidence>
<dbReference type="PROSITE" id="PS01350">
    <property type="entry name" value="ISPF"/>
    <property type="match status" value="1"/>
</dbReference>
<comment type="similarity">
    <text evidence="4">Belongs to the IspF family.</text>
</comment>
<comment type="similarity">
    <text evidence="11">In the C-terminal section; belongs to the IspF family.</text>
</comment>
<dbReference type="Pfam" id="PF02542">
    <property type="entry name" value="YgbB"/>
    <property type="match status" value="1"/>
</dbReference>
<evidence type="ECO:0000256" key="1">
    <source>
        <dbReference type="ARBA" id="ARBA00000200"/>
    </source>
</evidence>
<feature type="region of interest" description="2-C-methyl-D-erythritol 4-phosphate cytidylyltransferase" evidence="11">
    <location>
        <begin position="1"/>
        <end position="268"/>
    </location>
</feature>
<dbReference type="InterPro" id="IPR001228">
    <property type="entry name" value="IspD"/>
</dbReference>
<dbReference type="InterPro" id="IPR034683">
    <property type="entry name" value="IspD/TarI"/>
</dbReference>
<keyword evidence="10 11" id="KW-0511">Multifunctional enzyme</keyword>
<organism evidence="13 14">
    <name type="scientific">Glycocaulis albus</name>
    <dbReference type="NCBI Taxonomy" id="1382801"/>
    <lineage>
        <taxon>Bacteria</taxon>
        <taxon>Pseudomonadati</taxon>
        <taxon>Pseudomonadota</taxon>
        <taxon>Alphaproteobacteria</taxon>
        <taxon>Maricaulales</taxon>
        <taxon>Maricaulaceae</taxon>
        <taxon>Glycocaulis</taxon>
    </lineage>
</organism>
<feature type="binding site" evidence="11">
    <location>
        <position position="277"/>
    </location>
    <ligand>
        <name>a divalent metal cation</name>
        <dbReference type="ChEBI" id="CHEBI:60240"/>
    </ligand>
</feature>
<comment type="catalytic activity">
    <reaction evidence="1 11">
        <text>4-CDP-2-C-methyl-D-erythritol 2-phosphate = 2-C-methyl-D-erythritol 2,4-cyclic diphosphate + CMP</text>
        <dbReference type="Rhea" id="RHEA:23864"/>
        <dbReference type="ChEBI" id="CHEBI:57919"/>
        <dbReference type="ChEBI" id="CHEBI:58483"/>
        <dbReference type="ChEBI" id="CHEBI:60377"/>
        <dbReference type="EC" id="4.6.1.12"/>
    </reaction>
</comment>
<dbReference type="InterPro" id="IPR036571">
    <property type="entry name" value="MECDP_synthase_sf"/>
</dbReference>
<evidence type="ECO:0000256" key="2">
    <source>
        <dbReference type="ARBA" id="ARBA00001968"/>
    </source>
</evidence>
<evidence type="ECO:0000256" key="10">
    <source>
        <dbReference type="ARBA" id="ARBA00023268"/>
    </source>
</evidence>
<accession>A0ABQ1XFZ6</accession>
<dbReference type="Proteomes" id="UP000648722">
    <property type="component" value="Unassembled WGS sequence"/>
</dbReference>
<comment type="similarity">
    <text evidence="11">In the N-terminal section; belongs to the IspD/TarI cytidylyltransferase family. IspD subfamily.</text>
</comment>
<dbReference type="EMBL" id="BMFS01000002">
    <property type="protein sequence ID" value="GGG93468.1"/>
    <property type="molecule type" value="Genomic_DNA"/>
</dbReference>
<keyword evidence="5 11" id="KW-0808">Transferase</keyword>
<keyword evidence="7 11" id="KW-0479">Metal-binding</keyword>
<dbReference type="InterPro" id="IPR029044">
    <property type="entry name" value="Nucleotide-diphossugar_trans"/>
</dbReference>
<dbReference type="NCBIfam" id="TIGR00151">
    <property type="entry name" value="ispF"/>
    <property type="match status" value="1"/>
</dbReference>
<feature type="site" description="Positions MEP for the nucleophilic attack" evidence="11">
    <location>
        <position position="247"/>
    </location>
</feature>
<keyword evidence="6 11" id="KW-0548">Nucleotidyltransferase</keyword>
<feature type="site" description="Transition state stabilizer" evidence="11">
    <location>
        <position position="301"/>
    </location>
</feature>
<comment type="pathway">
    <text evidence="3 11">Isoprenoid biosynthesis; isopentenyl diphosphate biosynthesis via DXP pathway; isopentenyl diphosphate from 1-deoxy-D-xylulose 5-phosphate: step 4/6.</text>
</comment>
<evidence type="ECO:0000313" key="14">
    <source>
        <dbReference type="Proteomes" id="UP000648722"/>
    </source>
</evidence>
<dbReference type="Gene3D" id="3.90.550.10">
    <property type="entry name" value="Spore Coat Polysaccharide Biosynthesis Protein SpsA, Chain A"/>
    <property type="match status" value="1"/>
</dbReference>
<evidence type="ECO:0000256" key="5">
    <source>
        <dbReference type="ARBA" id="ARBA00022679"/>
    </source>
</evidence>
<keyword evidence="9 11" id="KW-0456">Lyase</keyword>
<dbReference type="SUPFAM" id="SSF53448">
    <property type="entry name" value="Nucleotide-diphospho-sugar transferases"/>
    <property type="match status" value="1"/>
</dbReference>
<keyword evidence="8 11" id="KW-0414">Isoprene biosynthesis</keyword>
<gene>
    <name evidence="11 13" type="primary">ispDF</name>
    <name evidence="13" type="ORF">GCM10007420_06180</name>
</gene>
<evidence type="ECO:0000256" key="9">
    <source>
        <dbReference type="ARBA" id="ARBA00023239"/>
    </source>
</evidence>
<feature type="binding site" evidence="11">
    <location>
        <position position="275"/>
    </location>
    <ligand>
        <name>a divalent metal cation</name>
        <dbReference type="ChEBI" id="CHEBI:60240"/>
    </ligand>
</feature>
<evidence type="ECO:0000259" key="12">
    <source>
        <dbReference type="Pfam" id="PF02542"/>
    </source>
</evidence>
<feature type="site" description="Positions MEP for the nucleophilic attack" evidence="11">
    <location>
        <position position="193"/>
    </location>
</feature>
<dbReference type="CDD" id="cd02516">
    <property type="entry name" value="CDP-ME_synthetase"/>
    <property type="match status" value="1"/>
</dbReference>
<feature type="site" description="Transition state stabilizer" evidence="11">
    <location>
        <position position="62"/>
    </location>
</feature>
<dbReference type="PANTHER" id="PTHR43181:SF1">
    <property type="entry name" value="2-C-METHYL-D-ERYTHRITOL 2,4-CYCLODIPHOSPHATE SYNTHASE, CHLOROPLASTIC"/>
    <property type="match status" value="1"/>
</dbReference>
<comment type="cofactor">
    <cofactor evidence="2 11">
        <name>a divalent metal cation</name>
        <dbReference type="ChEBI" id="CHEBI:60240"/>
    </cofactor>
</comment>
<comment type="caution">
    <text evidence="13">The sequence shown here is derived from an EMBL/GenBank/DDBJ whole genome shotgun (WGS) entry which is preliminary data.</text>
</comment>
<evidence type="ECO:0000256" key="11">
    <source>
        <dbReference type="HAMAP-Rule" id="MF_01520"/>
    </source>
</evidence>
<feature type="site" description="Transition state stabilizer" evidence="11">
    <location>
        <position position="400"/>
    </location>
</feature>
<feature type="domain" description="2-C-methyl-D-erythritol 2,4-cyclodiphosphate synthase" evidence="12">
    <location>
        <begin position="270"/>
        <end position="419"/>
    </location>
</feature>
<feature type="binding site" evidence="11">
    <location>
        <begin position="301"/>
        <end position="302"/>
    </location>
    <ligand>
        <name>4-CDP-2-C-methyl-D-erythritol 2-phosphate</name>
        <dbReference type="ChEBI" id="CHEBI:57919"/>
    </ligand>
</feature>
<comment type="function">
    <text evidence="11">Bifunctional enzyme that catalyzes the formation of 4-diphosphocytidyl-2-C-methyl-D-erythritol from CTP and 2-C-methyl-D-erythritol 4-phosphate (MEP) (IspD), and catalyzes the conversion of 4-diphosphocytidyl-2-C-methyl-D-erythritol 2-phosphate (CDP-ME2P) to 2-C-methyl-D-erythritol 2,4-cyclodiphosphate (ME-CPP) with a corresponding release of cytidine 5-monophosphate (CMP) (IspF).</text>
</comment>
<feature type="binding site" evidence="11">
    <location>
        <position position="406"/>
    </location>
    <ligand>
        <name>4-CDP-2-C-methyl-D-erythritol 2-phosphate</name>
        <dbReference type="ChEBI" id="CHEBI:57919"/>
    </ligand>
</feature>
<dbReference type="NCBIfam" id="NF006899">
    <property type="entry name" value="PRK09382.1"/>
    <property type="match status" value="1"/>
</dbReference>
<dbReference type="HAMAP" id="MF_01520">
    <property type="entry name" value="IspDF"/>
    <property type="match status" value="1"/>
</dbReference>
<dbReference type="InterPro" id="IPR026596">
    <property type="entry name" value="IspD/F"/>
</dbReference>
<feature type="binding site" evidence="11">
    <location>
        <begin position="275"/>
        <end position="277"/>
    </location>
    <ligand>
        <name>4-CDP-2-C-methyl-D-erythritol 2-phosphate</name>
        <dbReference type="ChEBI" id="CHEBI:57919"/>
    </ligand>
</feature>
<reference evidence="14" key="1">
    <citation type="journal article" date="2019" name="Int. J. Syst. Evol. Microbiol.">
        <title>The Global Catalogue of Microorganisms (GCM) 10K type strain sequencing project: providing services to taxonomists for standard genome sequencing and annotation.</title>
        <authorList>
            <consortium name="The Broad Institute Genomics Platform"/>
            <consortium name="The Broad Institute Genome Sequencing Center for Infectious Disease"/>
            <person name="Wu L."/>
            <person name="Ma J."/>
        </authorList>
    </citation>
    <scope>NUCLEOTIDE SEQUENCE [LARGE SCALE GENOMIC DNA]</scope>
    <source>
        <strain evidence="14">CGMCC 1.12766</strain>
    </source>
</reference>
<dbReference type="EC" id="4.6.1.12" evidence="11"/>
<feature type="site" description="Transition state stabilizer" evidence="11">
    <location>
        <position position="69"/>
    </location>
</feature>
<keyword evidence="14" id="KW-1185">Reference proteome</keyword>
<evidence type="ECO:0000256" key="4">
    <source>
        <dbReference type="ARBA" id="ARBA00008480"/>
    </source>
</evidence>
<feature type="binding site" evidence="11">
    <location>
        <position position="409"/>
    </location>
    <ligand>
        <name>4-CDP-2-C-methyl-D-erythritol 2-phosphate</name>
        <dbReference type="ChEBI" id="CHEBI:57919"/>
    </ligand>
</feature>
<feature type="binding site" evidence="11">
    <location>
        <position position="309"/>
    </location>
    <ligand>
        <name>a divalent metal cation</name>
        <dbReference type="ChEBI" id="CHEBI:60240"/>
    </ligand>
</feature>
<evidence type="ECO:0000256" key="6">
    <source>
        <dbReference type="ARBA" id="ARBA00022695"/>
    </source>
</evidence>
<proteinExistence type="inferred from homology"/>
<dbReference type="HAMAP" id="MF_00107">
    <property type="entry name" value="IspF"/>
    <property type="match status" value="1"/>
</dbReference>
<protein>
    <recommendedName>
        <fullName evidence="11">Bifunctional enzyme IspD/IspF</fullName>
    </recommendedName>
    <domain>
        <recommendedName>
            <fullName evidence="11">2-C-methyl-D-erythritol 4-phosphate cytidylyltransferase</fullName>
            <ecNumber evidence="11">2.7.7.60</ecNumber>
        </recommendedName>
        <alternativeName>
            <fullName evidence="11">4-diphosphocytidyl-2C-methyl-D-erythritol synthase</fullName>
        </alternativeName>
        <alternativeName>
            <fullName evidence="11">MEP cytidylyltransferase</fullName>
            <shortName evidence="11">MCT</shortName>
        </alternativeName>
    </domain>
    <domain>
        <recommendedName>
            <fullName evidence="11">2-C-methyl-D-erythritol 2,4-cyclodiphosphate synthase</fullName>
            <shortName evidence="11">MECDP-synthase</shortName>
            <shortName evidence="11">MECPP-synthase</shortName>
            <shortName evidence="11">MECPS</shortName>
            <ecNumber evidence="11">4.6.1.12</ecNumber>
        </recommendedName>
    </domain>
</protein>
<evidence type="ECO:0000256" key="8">
    <source>
        <dbReference type="ARBA" id="ARBA00023229"/>
    </source>
</evidence>
<dbReference type="CDD" id="cd00554">
    <property type="entry name" value="MECDP_synthase"/>
    <property type="match status" value="1"/>
</dbReference>
<evidence type="ECO:0000256" key="3">
    <source>
        <dbReference type="ARBA" id="ARBA00004709"/>
    </source>
</evidence>
<dbReference type="Pfam" id="PF01128">
    <property type="entry name" value="IspD"/>
    <property type="match status" value="1"/>
</dbReference>
<sequence length="424" mass="44601">MLKPAMLALCDTLVIAVQIQCMDANRQTEHSALHGFGARVLHERDPMTPFSACIVAAGSGTRTGRSMPKQFERVAGKPLLRWAADAFATHPLCREIIVAVSRSQTGQAREALQGLDAVLVEGGASRTLSVKACIAKASQPLVFIHDAARPGMTHDLVDRLLHALENNTGAAPALAVADALARQGENGVEPVSRDGLMRVQTPQAFHLNALRQAFDAAAGLDYPDEISLARAGGLHVTLVDGDERAFKVTYADDFARAETLLGGPAGLPVMGTGFDVHRLTAGDGLHLCGVSIPCDLALVGHSDADVGLHALTDAILGAAGAGDIGQHFPPSDERWRGADSAQFLIHAMQLAREAGIRPVHADITLICERPKIGPVRDAMRARVAELTGLPLARVNIKATTTEKLGFTGRGEGIAAQAAFTGVLP</sequence>
<dbReference type="SUPFAM" id="SSF69765">
    <property type="entry name" value="IpsF-like"/>
    <property type="match status" value="1"/>
</dbReference>
<name>A0ABQ1XFZ6_9PROT</name>
<comment type="pathway">
    <text evidence="11">Isoprenoid biosynthesis; isopentenyl diphosphate biosynthesis via DXP pathway; isopentenyl diphosphate from 1-deoxy-D-xylulose 5-phosphate: step 2/6.</text>
</comment>
<feature type="region of interest" description="2-C-methyl-D-erythritol 2,4-cyclodiphosphate synthase" evidence="11">
    <location>
        <begin position="269"/>
        <end position="424"/>
    </location>
</feature>
<dbReference type="NCBIfam" id="TIGR00453">
    <property type="entry name" value="ispD"/>
    <property type="match status" value="1"/>
</dbReference>
<comment type="caution">
    <text evidence="11">Lacks conserved residue(s) required for the propagation of feature annotation.</text>
</comment>
<feature type="binding site" evidence="11">
    <location>
        <begin position="323"/>
        <end position="325"/>
    </location>
    <ligand>
        <name>4-CDP-2-C-methyl-D-erythritol 2-phosphate</name>
        <dbReference type="ChEBI" id="CHEBI:57919"/>
    </ligand>
</feature>
<dbReference type="PANTHER" id="PTHR43181">
    <property type="entry name" value="2-C-METHYL-D-ERYTHRITOL 2,4-CYCLODIPHOSPHATE SYNTHASE, CHLOROPLASTIC"/>
    <property type="match status" value="1"/>
</dbReference>
<feature type="binding site" evidence="11">
    <location>
        <begin position="399"/>
        <end position="402"/>
    </location>
    <ligand>
        <name>4-CDP-2-C-methyl-D-erythritol 2-phosphate</name>
        <dbReference type="ChEBI" id="CHEBI:57919"/>
    </ligand>
</feature>
<dbReference type="Gene3D" id="3.30.1330.50">
    <property type="entry name" value="2-C-methyl-D-erythritol 2,4-cyclodiphosphate synthase"/>
    <property type="match status" value="1"/>
</dbReference>
<evidence type="ECO:0000256" key="7">
    <source>
        <dbReference type="ARBA" id="ARBA00022723"/>
    </source>
</evidence>